<dbReference type="PANTHER" id="PTHR14212">
    <property type="entry name" value="U4/U6-ASSOCIATED RNA SPLICING FACTOR-RELATED"/>
    <property type="match status" value="1"/>
</dbReference>
<proteinExistence type="predicted"/>
<feature type="domain" description="Pre-mRNA-splicing factor 3" evidence="7">
    <location>
        <begin position="189"/>
        <end position="395"/>
    </location>
</feature>
<feature type="compositionally biased region" description="Low complexity" evidence="5">
    <location>
        <begin position="75"/>
        <end position="86"/>
    </location>
</feature>
<feature type="compositionally biased region" description="Basic and acidic residues" evidence="5">
    <location>
        <begin position="163"/>
        <end position="176"/>
    </location>
</feature>
<dbReference type="InterPro" id="IPR027104">
    <property type="entry name" value="Prp3"/>
</dbReference>
<dbReference type="Proteomes" id="UP000183809">
    <property type="component" value="Unassembled WGS sequence"/>
</dbReference>
<organism evidence="8 9">
    <name type="scientific">Diplodia corticola</name>
    <dbReference type="NCBI Taxonomy" id="236234"/>
    <lineage>
        <taxon>Eukaryota</taxon>
        <taxon>Fungi</taxon>
        <taxon>Dikarya</taxon>
        <taxon>Ascomycota</taxon>
        <taxon>Pezizomycotina</taxon>
        <taxon>Dothideomycetes</taxon>
        <taxon>Dothideomycetes incertae sedis</taxon>
        <taxon>Botryosphaeriales</taxon>
        <taxon>Botryosphaeriaceae</taxon>
        <taxon>Diplodia</taxon>
    </lineage>
</organism>
<sequence length="565" mass="62632">MTGKRPHPDDAYAADHKRSRSNNASPAPPANGADAKPDFAKAMAEARARAATMRARKEAQNGAAVSPSPSPAPGTPASASPPASSALDAARQKIEAMKARVAAATKRVSTPTPQPPDFEDTASRARGGLNIGLHPALLGDAGTGGAKGKQAIQPKFATTMANRRTESPAQRDKKQLDLAPPNLEELRKNPYYDPNVGSATAKGRNSKQLVFNQKGKFIQQANALRRQEALEQMKKKIADQAKKVGLDEANDKNFLVPAPPAVEWWDEGLVGSEYDMEKAKLDSPDSIITLYVQHPVLLEPPQEKKNPGLKPLPLTKKEQAKLRRQRRMAEHKEQQAKIRLGLEPPPPPKVKKSNLMRVLGEQAVKDPTAVEARVNREIAERAEKHERDNQARKLTKEQRLEKLAANQETDASKGIIMCVFKVDNLCFGKHRYQIDVNAKQSALTGIAILNPKYNLIIVEGGAHSIRFYKKLLMQRIKWTENAQPQSVREGNREAEAAWQQSVDENGELKDLSYNKCTLIWEGEERDRAFRKWFGLKVCESDGEAKEALTRSKMENMWTLAKTFQE</sequence>
<evidence type="ECO:0000313" key="8">
    <source>
        <dbReference type="EMBL" id="OJD37030.1"/>
    </source>
</evidence>
<comment type="caution">
    <text evidence="8">The sequence shown here is derived from an EMBL/GenBank/DDBJ whole genome shotgun (WGS) entry which is preliminary data.</text>
</comment>
<dbReference type="GO" id="GO:0046540">
    <property type="term" value="C:U4/U6 x U5 tri-snRNP complex"/>
    <property type="evidence" value="ECO:0007669"/>
    <property type="project" value="InterPro"/>
</dbReference>
<protein>
    <submittedName>
        <fullName evidence="8">U4 u6 small nuclear ribonucleoprotein</fullName>
    </submittedName>
</protein>
<feature type="compositionally biased region" description="Basic and acidic residues" evidence="5">
    <location>
        <begin position="1"/>
        <end position="16"/>
    </location>
</feature>
<evidence type="ECO:0000259" key="6">
    <source>
        <dbReference type="Pfam" id="PF06544"/>
    </source>
</evidence>
<evidence type="ECO:0000259" key="7">
    <source>
        <dbReference type="Pfam" id="PF08572"/>
    </source>
</evidence>
<dbReference type="GeneID" id="31019700"/>
<dbReference type="STRING" id="236234.A0A1J9R686"/>
<keyword evidence="2" id="KW-0507">mRNA processing</keyword>
<evidence type="ECO:0000256" key="1">
    <source>
        <dbReference type="ARBA" id="ARBA00004123"/>
    </source>
</evidence>
<dbReference type="InterPro" id="IPR013881">
    <property type="entry name" value="Pre-mRNA_splic_Prp3_dom"/>
</dbReference>
<dbReference type="Pfam" id="PF06544">
    <property type="entry name" value="Prp3_C"/>
    <property type="match status" value="1"/>
</dbReference>
<feature type="region of interest" description="Disordered" evidence="5">
    <location>
        <begin position="328"/>
        <end position="349"/>
    </location>
</feature>
<name>A0A1J9R686_9PEZI</name>
<keyword evidence="9" id="KW-1185">Reference proteome</keyword>
<keyword evidence="4" id="KW-0539">Nucleus</keyword>
<keyword evidence="3" id="KW-0508">mRNA splicing</keyword>
<evidence type="ECO:0000256" key="4">
    <source>
        <dbReference type="ARBA" id="ARBA00023242"/>
    </source>
</evidence>
<evidence type="ECO:0000256" key="2">
    <source>
        <dbReference type="ARBA" id="ARBA00022664"/>
    </source>
</evidence>
<dbReference type="GO" id="GO:0000398">
    <property type="term" value="P:mRNA splicing, via spliceosome"/>
    <property type="evidence" value="ECO:0007669"/>
    <property type="project" value="InterPro"/>
</dbReference>
<dbReference type="OrthoDB" id="10264544at2759"/>
<dbReference type="CDD" id="cd24162">
    <property type="entry name" value="Prp3_C"/>
    <property type="match status" value="1"/>
</dbReference>
<dbReference type="EMBL" id="MNUE01000008">
    <property type="protein sequence ID" value="OJD37030.1"/>
    <property type="molecule type" value="Genomic_DNA"/>
</dbReference>
<comment type="subcellular location">
    <subcellularLocation>
        <location evidence="1">Nucleus</location>
    </subcellularLocation>
</comment>
<dbReference type="PANTHER" id="PTHR14212:SF0">
    <property type="entry name" value="U4_U6 SMALL NUCLEAR RIBONUCLEOPROTEIN PRP3"/>
    <property type="match status" value="1"/>
</dbReference>
<feature type="region of interest" description="Disordered" evidence="5">
    <location>
        <begin position="1"/>
        <end position="125"/>
    </location>
</feature>
<keyword evidence="8" id="KW-0687">Ribonucleoprotein</keyword>
<accession>A0A1J9R686</accession>
<gene>
    <name evidence="8" type="ORF">BKCO1_800093</name>
</gene>
<reference evidence="8 9" key="1">
    <citation type="submission" date="2016-10" db="EMBL/GenBank/DDBJ databases">
        <title>Proteomics and genomics reveal pathogen-plant mechanisms compatible with a hemibiotrophic lifestyle of Diplodia corticola.</title>
        <authorList>
            <person name="Fernandes I."/>
            <person name="De Jonge R."/>
            <person name="Van De Peer Y."/>
            <person name="Devreese B."/>
            <person name="Alves A."/>
            <person name="Esteves A.C."/>
        </authorList>
    </citation>
    <scope>NUCLEOTIDE SEQUENCE [LARGE SCALE GENOMIC DNA]</scope>
    <source>
        <strain evidence="8 9">CBS 112549</strain>
    </source>
</reference>
<feature type="region of interest" description="Disordered" evidence="5">
    <location>
        <begin position="160"/>
        <end position="193"/>
    </location>
</feature>
<evidence type="ECO:0000256" key="5">
    <source>
        <dbReference type="SAM" id="MobiDB-lite"/>
    </source>
</evidence>
<feature type="compositionally biased region" description="Basic and acidic residues" evidence="5">
    <location>
        <begin position="35"/>
        <end position="48"/>
    </location>
</feature>
<dbReference type="AlphaFoldDB" id="A0A1J9R686"/>
<evidence type="ECO:0000313" key="9">
    <source>
        <dbReference type="Proteomes" id="UP000183809"/>
    </source>
</evidence>
<dbReference type="InterPro" id="IPR010541">
    <property type="entry name" value="Prp3_C"/>
</dbReference>
<dbReference type="RefSeq" id="XP_020133271.1">
    <property type="nucleotide sequence ID" value="XM_020279437.1"/>
</dbReference>
<evidence type="ECO:0000256" key="3">
    <source>
        <dbReference type="ARBA" id="ARBA00023187"/>
    </source>
</evidence>
<dbReference type="Pfam" id="PF08572">
    <property type="entry name" value="PRP3"/>
    <property type="match status" value="1"/>
</dbReference>
<feature type="domain" description="Small nuclear ribonucleoprotein Prp3 C-terminal" evidence="6">
    <location>
        <begin position="418"/>
        <end position="560"/>
    </location>
</feature>